<feature type="region of interest" description="Disordered" evidence="1">
    <location>
        <begin position="70"/>
        <end position="97"/>
    </location>
</feature>
<keyword evidence="3" id="KW-1185">Reference proteome</keyword>
<feature type="compositionally biased region" description="Basic residues" evidence="1">
    <location>
        <begin position="1"/>
        <end position="10"/>
    </location>
</feature>
<feature type="region of interest" description="Disordered" evidence="1">
    <location>
        <begin position="1"/>
        <end position="23"/>
    </location>
</feature>
<evidence type="ECO:0000313" key="3">
    <source>
        <dbReference type="Proteomes" id="UP000268093"/>
    </source>
</evidence>
<sequence>MRNARLHSPKIRQSSHSDGVTVPALFSSPPTPYPAPAVQCGILFNLRPGYSVSQPTFIVCESTARCSQNSTQSRNPINLLPPLRYPLPTQQWPRPTTASEYSETSSMAQMPYVYSTPSPLEVPANHLLTACSAPLPPRSTVYAPQEAYQRLLPLLPAQTLGTDRSGKNGVGCAEREPRVSFDNLLNIEQTMIHDPISYRRFIRNPDEDGSSVTWEQRVAKKYYDKLFKEYAICELKYYKENKVV</sequence>
<dbReference type="Pfam" id="PF09725">
    <property type="entry name" value="Fra10Ac1"/>
    <property type="match status" value="1"/>
</dbReference>
<comment type="caution">
    <text evidence="2">The sequence shown here is derived from an EMBL/GenBank/DDBJ whole genome shotgun (WGS) entry which is preliminary data.</text>
</comment>
<accession>A0A433DDJ7</accession>
<feature type="compositionally biased region" description="Polar residues" evidence="1">
    <location>
        <begin position="88"/>
        <end position="97"/>
    </location>
</feature>
<name>A0A433DDJ7_9FUNG</name>
<dbReference type="Proteomes" id="UP000268093">
    <property type="component" value="Unassembled WGS sequence"/>
</dbReference>
<dbReference type="AlphaFoldDB" id="A0A433DDJ7"/>
<reference evidence="2 3" key="1">
    <citation type="journal article" date="2018" name="New Phytol.">
        <title>Phylogenomics of Endogonaceae and evolution of mycorrhizas within Mucoromycota.</title>
        <authorList>
            <person name="Chang Y."/>
            <person name="Desiro A."/>
            <person name="Na H."/>
            <person name="Sandor L."/>
            <person name="Lipzen A."/>
            <person name="Clum A."/>
            <person name="Barry K."/>
            <person name="Grigoriev I.V."/>
            <person name="Martin F.M."/>
            <person name="Stajich J.E."/>
            <person name="Smith M.E."/>
            <person name="Bonito G."/>
            <person name="Spatafora J.W."/>
        </authorList>
    </citation>
    <scope>NUCLEOTIDE SEQUENCE [LARGE SCALE GENOMIC DNA]</scope>
    <source>
        <strain evidence="2 3">GMNB39</strain>
    </source>
</reference>
<gene>
    <name evidence="2" type="ORF">BC936DRAFT_143745</name>
</gene>
<proteinExistence type="predicted"/>
<evidence type="ECO:0000256" key="1">
    <source>
        <dbReference type="SAM" id="MobiDB-lite"/>
    </source>
</evidence>
<dbReference type="OrthoDB" id="197967at2759"/>
<organism evidence="2 3">
    <name type="scientific">Jimgerdemannia flammicorona</name>
    <dbReference type="NCBI Taxonomy" id="994334"/>
    <lineage>
        <taxon>Eukaryota</taxon>
        <taxon>Fungi</taxon>
        <taxon>Fungi incertae sedis</taxon>
        <taxon>Mucoromycota</taxon>
        <taxon>Mucoromycotina</taxon>
        <taxon>Endogonomycetes</taxon>
        <taxon>Endogonales</taxon>
        <taxon>Endogonaceae</taxon>
        <taxon>Jimgerdemannia</taxon>
    </lineage>
</organism>
<dbReference type="InterPro" id="IPR019129">
    <property type="entry name" value="Folate-sensitive_fs_Fra10Ac1"/>
</dbReference>
<evidence type="ECO:0000313" key="2">
    <source>
        <dbReference type="EMBL" id="RUP48885.1"/>
    </source>
</evidence>
<dbReference type="EMBL" id="RBNI01002826">
    <property type="protein sequence ID" value="RUP48885.1"/>
    <property type="molecule type" value="Genomic_DNA"/>
</dbReference>
<protein>
    <submittedName>
        <fullName evidence="2">Uncharacterized protein</fullName>
    </submittedName>
</protein>